<dbReference type="Pfam" id="PF03781">
    <property type="entry name" value="FGE-sulfatase"/>
    <property type="match status" value="1"/>
</dbReference>
<organism evidence="3 4">
    <name type="scientific">Rubellicoccus peritrichatus</name>
    <dbReference type="NCBI Taxonomy" id="3080537"/>
    <lineage>
        <taxon>Bacteria</taxon>
        <taxon>Pseudomonadati</taxon>
        <taxon>Verrucomicrobiota</taxon>
        <taxon>Opitutia</taxon>
        <taxon>Puniceicoccales</taxon>
        <taxon>Cerasicoccaceae</taxon>
        <taxon>Rubellicoccus</taxon>
    </lineage>
</organism>
<dbReference type="InterPro" id="IPR016187">
    <property type="entry name" value="CTDL_fold"/>
</dbReference>
<dbReference type="KEGG" id="puo:RZN69_09570"/>
<dbReference type="EMBL" id="CP136920">
    <property type="protein sequence ID" value="WOO43336.1"/>
    <property type="molecule type" value="Genomic_DNA"/>
</dbReference>
<gene>
    <name evidence="3" type="ORF">RZN69_09570</name>
</gene>
<accession>A0AAQ3QVD4</accession>
<dbReference type="InterPro" id="IPR051043">
    <property type="entry name" value="Sulfatase_Mod_Factor_Kinase"/>
</dbReference>
<keyword evidence="4" id="KW-1185">Reference proteome</keyword>
<dbReference type="InterPro" id="IPR042095">
    <property type="entry name" value="SUMF_sf"/>
</dbReference>
<evidence type="ECO:0000313" key="3">
    <source>
        <dbReference type="EMBL" id="WOO43336.1"/>
    </source>
</evidence>
<dbReference type="InterPro" id="IPR005532">
    <property type="entry name" value="SUMF_dom"/>
</dbReference>
<dbReference type="Proteomes" id="UP001304300">
    <property type="component" value="Chromosome"/>
</dbReference>
<feature type="region of interest" description="Disordered" evidence="1">
    <location>
        <begin position="1"/>
        <end position="31"/>
    </location>
</feature>
<evidence type="ECO:0000259" key="2">
    <source>
        <dbReference type="Pfam" id="PF03781"/>
    </source>
</evidence>
<proteinExistence type="predicted"/>
<feature type="domain" description="Sulfatase-modifying factor enzyme-like" evidence="2">
    <location>
        <begin position="49"/>
        <end position="333"/>
    </location>
</feature>
<evidence type="ECO:0000313" key="4">
    <source>
        <dbReference type="Proteomes" id="UP001304300"/>
    </source>
</evidence>
<protein>
    <submittedName>
        <fullName evidence="3">Formylglycine-generating enzyme family protein</fullName>
    </submittedName>
</protein>
<sequence>MSDQKKDGTCCAPSTTTAPPENCQKGILPQTAGSLPVPEAIREAKTGSNEGMVQLDGGTFLMGTEDDDQWVGDGEGPIREVKVNPFWIDRTTVTNAQFAAFIEATSYKTEAERFGWSYVFLGQLPKSKQRKMKASTVRNLEWWYAVNEAYWRKPEGPGSNIKKRMDHPVVHVSWSDAMAYCQWAGKRLPTEAEWEFAARGGLIQKKYCWGDELTPGGKHRCNIWQGTFPHINTEDDGYAWTAPAKSFKANDFGLYNMAGNVWEWCSEWFSDDWHKPASPLTRDNPRGPDTGQNKVMRGGSFLCHISYCNRYRVAARTANTPDSSTTNCGFRTVLDV</sequence>
<dbReference type="SUPFAM" id="SSF56436">
    <property type="entry name" value="C-type lectin-like"/>
    <property type="match status" value="1"/>
</dbReference>
<name>A0AAQ3QVD4_9BACT</name>
<evidence type="ECO:0000256" key="1">
    <source>
        <dbReference type="SAM" id="MobiDB-lite"/>
    </source>
</evidence>
<dbReference type="RefSeq" id="WP_317835885.1">
    <property type="nucleotide sequence ID" value="NZ_CP136920.1"/>
</dbReference>
<dbReference type="PANTHER" id="PTHR23150:SF19">
    <property type="entry name" value="FORMYLGLYCINE-GENERATING ENZYME"/>
    <property type="match status" value="1"/>
</dbReference>
<dbReference type="AlphaFoldDB" id="A0AAQ3QVD4"/>
<dbReference type="Gene3D" id="3.90.1580.10">
    <property type="entry name" value="paralog of FGE (formylglycine-generating enzyme)"/>
    <property type="match status" value="1"/>
</dbReference>
<feature type="compositionally biased region" description="Low complexity" evidence="1">
    <location>
        <begin position="9"/>
        <end position="20"/>
    </location>
</feature>
<reference evidence="3 4" key="1">
    <citation type="submission" date="2023-10" db="EMBL/GenBank/DDBJ databases">
        <title>Rubellicoccus peritrichatus gen. nov., sp. nov., isolated from an algae of coral reef tank.</title>
        <authorList>
            <person name="Luo J."/>
        </authorList>
    </citation>
    <scope>NUCLEOTIDE SEQUENCE [LARGE SCALE GENOMIC DNA]</scope>
    <source>
        <strain evidence="3 4">CR14</strain>
    </source>
</reference>
<dbReference type="GO" id="GO:0120147">
    <property type="term" value="F:formylglycine-generating oxidase activity"/>
    <property type="evidence" value="ECO:0007669"/>
    <property type="project" value="TreeGrafter"/>
</dbReference>
<dbReference type="PANTHER" id="PTHR23150">
    <property type="entry name" value="SULFATASE MODIFYING FACTOR 1, 2"/>
    <property type="match status" value="1"/>
</dbReference>